<dbReference type="EMBL" id="FNUX01000037">
    <property type="protein sequence ID" value="SEG18509.1"/>
    <property type="molecule type" value="Genomic_DNA"/>
</dbReference>
<evidence type="ECO:0000313" key="3">
    <source>
        <dbReference type="EMBL" id="SEG18509.1"/>
    </source>
</evidence>
<sequence length="404" mass="46348">MKMLYIVEDRFPPFRADVVELFAKQMPDRGHQIDWLMQRGPDALNVLSPTDWLGNAVYLTPRSKRQGLFGRILNNLLGMWGDLMILFLAFKNRYDVIQVRDKFFASLIAWLAARLTGARFTYWMSYPFAESKLYQARNKLVPHHRLVWLKGQLIRNLLYKIILPSADHIFVQSDRMKEDVAQEGISPDKMTAVPMGIRADQVGKTEDARAPNIHSPLLLHLGIIMQLRQSEMLVRVLQQVRLRYPDARLLYVGDGQLPSDRQAVEKEASRLKLSTAVTVTGFMPMETAWELVEQADICFSPFYPVPVLLSTSPTKLVEYMAMAKCIVANEHPEQCQVMESSGIGRCVPWGEQSFVDEVCKLLDDPERARTLASRGPDWVRKYRTYDVIADRVESQYKKLLGLTI</sequence>
<feature type="domain" description="Glycosyltransferase subfamily 4-like N-terminal" evidence="2">
    <location>
        <begin position="18"/>
        <end position="200"/>
    </location>
</feature>
<feature type="transmembrane region" description="Helical" evidence="1">
    <location>
        <begin position="103"/>
        <end position="122"/>
    </location>
</feature>
<protein>
    <submittedName>
        <fullName evidence="3">Glycosyltransferase involved in cell wall bisynthesis</fullName>
    </submittedName>
</protein>
<dbReference type="Pfam" id="PF13439">
    <property type="entry name" value="Glyco_transf_4"/>
    <property type="match status" value="1"/>
</dbReference>
<organism evidence="3 4">
    <name type="scientific">Nitrosomonas ureae</name>
    <dbReference type="NCBI Taxonomy" id="44577"/>
    <lineage>
        <taxon>Bacteria</taxon>
        <taxon>Pseudomonadati</taxon>
        <taxon>Pseudomonadota</taxon>
        <taxon>Betaproteobacteria</taxon>
        <taxon>Nitrosomonadales</taxon>
        <taxon>Nitrosomonadaceae</taxon>
        <taxon>Nitrosomonas</taxon>
    </lineage>
</organism>
<dbReference type="SUPFAM" id="SSF53756">
    <property type="entry name" value="UDP-Glycosyltransferase/glycogen phosphorylase"/>
    <property type="match status" value="1"/>
</dbReference>
<evidence type="ECO:0000256" key="1">
    <source>
        <dbReference type="SAM" id="Phobius"/>
    </source>
</evidence>
<dbReference type="Pfam" id="PF13692">
    <property type="entry name" value="Glyco_trans_1_4"/>
    <property type="match status" value="1"/>
</dbReference>
<keyword evidence="1" id="KW-0812">Transmembrane</keyword>
<dbReference type="OrthoDB" id="9815351at2"/>
<evidence type="ECO:0000259" key="2">
    <source>
        <dbReference type="Pfam" id="PF13439"/>
    </source>
</evidence>
<accession>A0A1H5Y372</accession>
<dbReference type="GO" id="GO:0016757">
    <property type="term" value="F:glycosyltransferase activity"/>
    <property type="evidence" value="ECO:0007669"/>
    <property type="project" value="TreeGrafter"/>
</dbReference>
<feature type="transmembrane region" description="Helical" evidence="1">
    <location>
        <begin position="72"/>
        <end position="91"/>
    </location>
</feature>
<reference evidence="3 4" key="1">
    <citation type="submission" date="2016-10" db="EMBL/GenBank/DDBJ databases">
        <authorList>
            <person name="de Groot N.N."/>
        </authorList>
    </citation>
    <scope>NUCLEOTIDE SEQUENCE [LARGE SCALE GENOMIC DNA]</scope>
    <source>
        <strain evidence="3 4">Nm13</strain>
    </source>
</reference>
<name>A0A1H5Y372_9PROT</name>
<dbReference type="PANTHER" id="PTHR45947">
    <property type="entry name" value="SULFOQUINOVOSYL TRANSFERASE SQD2"/>
    <property type="match status" value="1"/>
</dbReference>
<dbReference type="InterPro" id="IPR050194">
    <property type="entry name" value="Glycosyltransferase_grp1"/>
</dbReference>
<keyword evidence="1" id="KW-0472">Membrane</keyword>
<proteinExistence type="predicted"/>
<gene>
    <name evidence="3" type="ORF">SAMN05216334_1372</name>
</gene>
<evidence type="ECO:0000313" key="4">
    <source>
        <dbReference type="Proteomes" id="UP000236753"/>
    </source>
</evidence>
<keyword evidence="3" id="KW-0808">Transferase</keyword>
<dbReference type="Gene3D" id="3.40.50.2000">
    <property type="entry name" value="Glycogen Phosphorylase B"/>
    <property type="match status" value="2"/>
</dbReference>
<dbReference type="PANTHER" id="PTHR45947:SF3">
    <property type="entry name" value="SULFOQUINOVOSYL TRANSFERASE SQD2"/>
    <property type="match status" value="1"/>
</dbReference>
<dbReference type="InterPro" id="IPR028098">
    <property type="entry name" value="Glyco_trans_4-like_N"/>
</dbReference>
<keyword evidence="1" id="KW-1133">Transmembrane helix</keyword>
<dbReference type="AlphaFoldDB" id="A0A1H5Y372"/>
<dbReference type="Proteomes" id="UP000236753">
    <property type="component" value="Unassembled WGS sequence"/>
</dbReference>
<dbReference type="RefSeq" id="WP_103967583.1">
    <property type="nucleotide sequence ID" value="NZ_FNUX01000037.1"/>
</dbReference>